<dbReference type="EMBL" id="JBBKXY010000003">
    <property type="protein sequence ID" value="MFD3294279.1"/>
    <property type="molecule type" value="Genomic_DNA"/>
</dbReference>
<organism evidence="2 3">
    <name type="scientific">Aquirufa originis</name>
    <dbReference type="NCBI Taxonomy" id="3096514"/>
    <lineage>
        <taxon>Bacteria</taxon>
        <taxon>Pseudomonadati</taxon>
        <taxon>Bacteroidota</taxon>
        <taxon>Cytophagia</taxon>
        <taxon>Cytophagales</taxon>
        <taxon>Flectobacillaceae</taxon>
        <taxon>Aquirufa</taxon>
    </lineage>
</organism>
<accession>A0ABW6D7T5</accession>
<evidence type="ECO:0000256" key="1">
    <source>
        <dbReference type="SAM" id="SignalP"/>
    </source>
</evidence>
<dbReference type="Proteomes" id="UP001598112">
    <property type="component" value="Unassembled WGS sequence"/>
</dbReference>
<dbReference type="PROSITE" id="PS51257">
    <property type="entry name" value="PROKAR_LIPOPROTEIN"/>
    <property type="match status" value="1"/>
</dbReference>
<comment type="caution">
    <text evidence="2">The sequence shown here is derived from an EMBL/GenBank/DDBJ whole genome shotgun (WGS) entry which is preliminary data.</text>
</comment>
<evidence type="ECO:0008006" key="4">
    <source>
        <dbReference type="Google" id="ProtNLM"/>
    </source>
</evidence>
<evidence type="ECO:0000313" key="2">
    <source>
        <dbReference type="EMBL" id="MFD3294279.1"/>
    </source>
</evidence>
<name>A0ABW6D7T5_9BACT</name>
<feature type="signal peptide" evidence="1">
    <location>
        <begin position="1"/>
        <end position="21"/>
    </location>
</feature>
<protein>
    <recommendedName>
        <fullName evidence="4">Lipoprotein</fullName>
    </recommendedName>
</protein>
<gene>
    <name evidence="2" type="ORF">SKC35_11310</name>
</gene>
<evidence type="ECO:0000313" key="3">
    <source>
        <dbReference type="Proteomes" id="UP001598112"/>
    </source>
</evidence>
<keyword evidence="3" id="KW-1185">Reference proteome</keyword>
<proteinExistence type="predicted"/>
<feature type="chain" id="PRO_5046716104" description="Lipoprotein" evidence="1">
    <location>
        <begin position="22"/>
        <end position="180"/>
    </location>
</feature>
<sequence>MMKYRNTLILPIALASGLLFTSCESKNDSVAKSTPKPLTAAESKSALKKWESSPDGVQFKNWEASPEGKKVHAGAVKINKFIRNNAPMEGVVTSLSLPQGARLGFGVMVSIDGEEYILSMGPVSKVEIQQLKSLKVNDKIVIKSRGVSKAPKYAFAIVSGDYLEKESKVIYKRIPNKGGC</sequence>
<keyword evidence="1" id="KW-0732">Signal</keyword>
<dbReference type="RefSeq" id="WP_377979465.1">
    <property type="nucleotide sequence ID" value="NZ_JBBKXY010000003.1"/>
</dbReference>
<reference evidence="2 3" key="1">
    <citation type="submission" date="2024-03" db="EMBL/GenBank/DDBJ databases">
        <title>Aquirufa genome sequencing.</title>
        <authorList>
            <person name="Pitt A."/>
            <person name="Hahn M.W."/>
        </authorList>
    </citation>
    <scope>NUCLEOTIDE SEQUENCE [LARGE SCALE GENOMIC DNA]</scope>
    <source>
        <strain evidence="2 3">KTFRIE-69F</strain>
    </source>
</reference>